<dbReference type="Pfam" id="PF08718">
    <property type="entry name" value="GLTP"/>
    <property type="match status" value="1"/>
</dbReference>
<keyword evidence="3" id="KW-1185">Reference proteome</keyword>
<feature type="domain" description="Glycolipid transfer protein" evidence="1">
    <location>
        <begin position="33"/>
        <end position="167"/>
    </location>
</feature>
<evidence type="ECO:0000313" key="3">
    <source>
        <dbReference type="Proteomes" id="UP001627284"/>
    </source>
</evidence>
<sequence length="209" mass="23672">SPMAGQGSPMRGIVEVMEEVERAIQSENPTVNLQLLARACHFGAQFVTSFGIAFKLAAIEVENKANDMKKAYEDYNTVEVMLDREIANGLARENSSHSRFHLRMKRAGDLLRVFFQEILAREGDSLVPPLKKAYDEVFGAYHGETNKKVADFAMRDMIDKSDLFKLIDDDENAAREMMKRYISASACVCQHIEQLYRATKVGDELLRMI</sequence>
<evidence type="ECO:0000259" key="1">
    <source>
        <dbReference type="Pfam" id="PF08718"/>
    </source>
</evidence>
<dbReference type="PANTHER" id="PTHR10219:SF43">
    <property type="entry name" value="GLYCOLIPID TRANSFER PROTEIN DOMAIN-CONTAINING PROTEIN"/>
    <property type="match status" value="1"/>
</dbReference>
<accession>A0ABD2U0Z0</accession>
<protein>
    <recommendedName>
        <fullName evidence="1">Glycolipid transfer protein domain-containing protein</fullName>
    </recommendedName>
</protein>
<dbReference type="EMBL" id="JBJKTR010000008">
    <property type="protein sequence ID" value="KAL3361307.1"/>
    <property type="molecule type" value="Genomic_DNA"/>
</dbReference>
<dbReference type="Proteomes" id="UP001627284">
    <property type="component" value="Unassembled WGS sequence"/>
</dbReference>
<organism evidence="2 3">
    <name type="scientific">Solanum stoloniferum</name>
    <dbReference type="NCBI Taxonomy" id="62892"/>
    <lineage>
        <taxon>Eukaryota</taxon>
        <taxon>Viridiplantae</taxon>
        <taxon>Streptophyta</taxon>
        <taxon>Embryophyta</taxon>
        <taxon>Tracheophyta</taxon>
        <taxon>Spermatophyta</taxon>
        <taxon>Magnoliopsida</taxon>
        <taxon>eudicotyledons</taxon>
        <taxon>Gunneridae</taxon>
        <taxon>Pentapetalae</taxon>
        <taxon>asterids</taxon>
        <taxon>lamiids</taxon>
        <taxon>Solanales</taxon>
        <taxon>Solanaceae</taxon>
        <taxon>Solanoideae</taxon>
        <taxon>Solaneae</taxon>
        <taxon>Solanum</taxon>
    </lineage>
</organism>
<feature type="non-terminal residue" evidence="2">
    <location>
        <position position="1"/>
    </location>
</feature>
<dbReference type="SUPFAM" id="SSF110004">
    <property type="entry name" value="Glycolipid transfer protein, GLTP"/>
    <property type="match status" value="1"/>
</dbReference>
<comment type="caution">
    <text evidence="2">The sequence shown here is derived from an EMBL/GenBank/DDBJ whole genome shotgun (WGS) entry which is preliminary data.</text>
</comment>
<reference evidence="2 3" key="1">
    <citation type="submission" date="2024-05" db="EMBL/GenBank/DDBJ databases">
        <title>De novo assembly of an allotetraploid wild potato.</title>
        <authorList>
            <person name="Hosaka A.J."/>
        </authorList>
    </citation>
    <scope>NUCLEOTIDE SEQUENCE [LARGE SCALE GENOMIC DNA]</scope>
    <source>
        <tissue evidence="2">Young leaves</tissue>
    </source>
</reference>
<gene>
    <name evidence="2" type="ORF">AABB24_014288</name>
</gene>
<dbReference type="Gene3D" id="1.10.3520.10">
    <property type="entry name" value="Glycolipid transfer protein"/>
    <property type="match status" value="1"/>
</dbReference>
<evidence type="ECO:0000313" key="2">
    <source>
        <dbReference type="EMBL" id="KAL3361307.1"/>
    </source>
</evidence>
<dbReference type="InterPro" id="IPR036497">
    <property type="entry name" value="GLTP_sf"/>
</dbReference>
<proteinExistence type="predicted"/>
<dbReference type="AlphaFoldDB" id="A0ABD2U0Z0"/>
<dbReference type="PANTHER" id="PTHR10219">
    <property type="entry name" value="GLYCOLIPID TRANSFER PROTEIN-RELATED"/>
    <property type="match status" value="1"/>
</dbReference>
<name>A0ABD2U0Z0_9SOLN</name>
<dbReference type="InterPro" id="IPR014830">
    <property type="entry name" value="Glycolipid_transfer_prot_dom"/>
</dbReference>